<proteinExistence type="predicted"/>
<dbReference type="VEuPathDB" id="TriTrypDB:BSAL_32490"/>
<dbReference type="EMBL" id="CYKH01001937">
    <property type="protein sequence ID" value="CUG91521.1"/>
    <property type="molecule type" value="Genomic_DNA"/>
</dbReference>
<evidence type="ECO:0000313" key="3">
    <source>
        <dbReference type="Proteomes" id="UP000051952"/>
    </source>
</evidence>
<sequence>MGGLGITAAAFIAPFACDASVSADIEGAETQKPLTSQLNKTIVGTQHVVWNSGKPLSTIERNKTREKEASYLEHVAALKGHLVTFIAEARGTLAPAALHLCKRLDALQIVKRQGYIAKEIQTALARANGSILTNVLRPLLRFRT</sequence>
<keyword evidence="3" id="KW-1185">Reference proteome</keyword>
<feature type="signal peptide" evidence="1">
    <location>
        <begin position="1"/>
        <end position="23"/>
    </location>
</feature>
<dbReference type="Proteomes" id="UP000051952">
    <property type="component" value="Unassembled WGS sequence"/>
</dbReference>
<feature type="chain" id="PRO_5006622517" description="GPI-anchored surface protein" evidence="1">
    <location>
        <begin position="24"/>
        <end position="144"/>
    </location>
</feature>
<reference evidence="3" key="1">
    <citation type="submission" date="2015-09" db="EMBL/GenBank/DDBJ databases">
        <authorList>
            <consortium name="Pathogen Informatics"/>
        </authorList>
    </citation>
    <scope>NUCLEOTIDE SEQUENCE [LARGE SCALE GENOMIC DNA]</scope>
    <source>
        <strain evidence="3">Lake Konstanz</strain>
    </source>
</reference>
<name>A0A0S4JNP5_BODSA</name>
<organism evidence="2 3">
    <name type="scientific">Bodo saltans</name>
    <name type="common">Flagellated protozoan</name>
    <dbReference type="NCBI Taxonomy" id="75058"/>
    <lineage>
        <taxon>Eukaryota</taxon>
        <taxon>Discoba</taxon>
        <taxon>Euglenozoa</taxon>
        <taxon>Kinetoplastea</taxon>
        <taxon>Metakinetoplastina</taxon>
        <taxon>Eubodonida</taxon>
        <taxon>Bodonidae</taxon>
        <taxon>Bodo</taxon>
    </lineage>
</organism>
<protein>
    <recommendedName>
        <fullName evidence="4">GPI-anchored surface protein</fullName>
    </recommendedName>
</protein>
<keyword evidence="1" id="KW-0732">Signal</keyword>
<evidence type="ECO:0000313" key="2">
    <source>
        <dbReference type="EMBL" id="CUG91521.1"/>
    </source>
</evidence>
<gene>
    <name evidence="2" type="ORF">BSAL_32490</name>
</gene>
<evidence type="ECO:0000256" key="1">
    <source>
        <dbReference type="SAM" id="SignalP"/>
    </source>
</evidence>
<accession>A0A0S4JNP5</accession>
<evidence type="ECO:0008006" key="4">
    <source>
        <dbReference type="Google" id="ProtNLM"/>
    </source>
</evidence>
<dbReference type="AlphaFoldDB" id="A0A0S4JNP5"/>